<dbReference type="Pfam" id="PF02219">
    <property type="entry name" value="MTHFR"/>
    <property type="match status" value="1"/>
</dbReference>
<dbReference type="GO" id="GO:0009086">
    <property type="term" value="P:methionine biosynthetic process"/>
    <property type="evidence" value="ECO:0007669"/>
    <property type="project" value="TreeGrafter"/>
</dbReference>
<dbReference type="SUPFAM" id="SSF51730">
    <property type="entry name" value="FAD-linked oxidoreductase"/>
    <property type="match status" value="1"/>
</dbReference>
<sequence length="326" mass="36439">MKVIDKIRKAEEENRVYWSFEYFPPKTAQGTQNLFDRIGRMKQYGPEFIDVTWGAGGTTSALTTEIVKHAQSVKQVETMMHLTCTNMPSEEVDKALEAAKACGCQNILALRGDPPHGQDKWESCEGGFNNAIDLVKYIRLKYGDYFGIAVAGHPEGHIDNPSKEDDLNHLKAKVDAGADLIVTQLFYDVDMFLEFVKKCRDIGITCPILPGVFPIQNYQGLKRVISFNDNYVPEHIWNDLEPIKDDDAAVKEYGIQLTIKFIEKMLAAGIKGVHFYTFNLERSTRLILERLNLIQPAPAAPAISSVQQDIPTAANVAQSSAQQTKA</sequence>
<evidence type="ECO:0000256" key="3">
    <source>
        <dbReference type="ARBA" id="ARBA00006743"/>
    </source>
</evidence>
<dbReference type="AlphaFoldDB" id="A0A1X2I4Q0"/>
<dbReference type="GO" id="GO:0071949">
    <property type="term" value="F:FAD binding"/>
    <property type="evidence" value="ECO:0007669"/>
    <property type="project" value="TreeGrafter"/>
</dbReference>
<gene>
    <name evidence="9" type="ORF">BCR42DRAFT_382019</name>
</gene>
<dbReference type="NCBIfam" id="TIGR00677">
    <property type="entry name" value="fadh2_euk"/>
    <property type="match status" value="1"/>
</dbReference>
<proteinExistence type="inferred from homology"/>
<dbReference type="Gene3D" id="3.20.20.220">
    <property type="match status" value="1"/>
</dbReference>
<evidence type="ECO:0000256" key="4">
    <source>
        <dbReference type="ARBA" id="ARBA00022630"/>
    </source>
</evidence>
<comment type="similarity">
    <text evidence="3">Belongs to the methylenetetrahydrofolate reductase family.</text>
</comment>
<evidence type="ECO:0000256" key="7">
    <source>
        <dbReference type="ARBA" id="ARBA00023002"/>
    </source>
</evidence>
<dbReference type="PANTHER" id="PTHR45754">
    <property type="entry name" value="METHYLENETETRAHYDROFOLATE REDUCTASE"/>
    <property type="match status" value="1"/>
</dbReference>
<dbReference type="CDD" id="cd00537">
    <property type="entry name" value="MTHFR"/>
    <property type="match status" value="1"/>
</dbReference>
<dbReference type="EMBL" id="MCGE01000028">
    <property type="protein sequence ID" value="ORZ09293.1"/>
    <property type="molecule type" value="Genomic_DNA"/>
</dbReference>
<dbReference type="GO" id="GO:0004489">
    <property type="term" value="F:methylenetetrahydrofolate reductase [NAD(P)H] activity"/>
    <property type="evidence" value="ECO:0007669"/>
    <property type="project" value="InterPro"/>
</dbReference>
<dbReference type="PANTHER" id="PTHR45754:SF3">
    <property type="entry name" value="METHYLENETETRAHYDROFOLATE REDUCTASE (NADPH)"/>
    <property type="match status" value="1"/>
</dbReference>
<accession>A0A1X2I4Q0</accession>
<comment type="pathway">
    <text evidence="2 8">One-carbon metabolism; tetrahydrofolate interconversion.</text>
</comment>
<keyword evidence="10" id="KW-1185">Reference proteome</keyword>
<evidence type="ECO:0000313" key="9">
    <source>
        <dbReference type="EMBL" id="ORZ09293.1"/>
    </source>
</evidence>
<dbReference type="OrthoDB" id="16284at2759"/>
<dbReference type="STRING" id="90262.A0A1X2I4Q0"/>
<evidence type="ECO:0000256" key="8">
    <source>
        <dbReference type="RuleBase" id="RU004254"/>
    </source>
</evidence>
<organism evidence="9 10">
    <name type="scientific">Absidia repens</name>
    <dbReference type="NCBI Taxonomy" id="90262"/>
    <lineage>
        <taxon>Eukaryota</taxon>
        <taxon>Fungi</taxon>
        <taxon>Fungi incertae sedis</taxon>
        <taxon>Mucoromycota</taxon>
        <taxon>Mucoromycotina</taxon>
        <taxon>Mucoromycetes</taxon>
        <taxon>Mucorales</taxon>
        <taxon>Cunninghamellaceae</taxon>
        <taxon>Absidia</taxon>
    </lineage>
</organism>
<comment type="caution">
    <text evidence="9">The sequence shown here is derived from an EMBL/GenBank/DDBJ whole genome shotgun (WGS) entry which is preliminary data.</text>
</comment>
<dbReference type="InterPro" id="IPR004621">
    <property type="entry name" value="Fadh2_euk"/>
</dbReference>
<reference evidence="9 10" key="1">
    <citation type="submission" date="2016-07" db="EMBL/GenBank/DDBJ databases">
        <title>Pervasive Adenine N6-methylation of Active Genes in Fungi.</title>
        <authorList>
            <consortium name="DOE Joint Genome Institute"/>
            <person name="Mondo S.J."/>
            <person name="Dannebaum R.O."/>
            <person name="Kuo R.C."/>
            <person name="Labutti K."/>
            <person name="Haridas S."/>
            <person name="Kuo A."/>
            <person name="Salamov A."/>
            <person name="Ahrendt S.R."/>
            <person name="Lipzen A."/>
            <person name="Sullivan W."/>
            <person name="Andreopoulos W.B."/>
            <person name="Clum A."/>
            <person name="Lindquist E."/>
            <person name="Daum C."/>
            <person name="Ramamoorthy G.K."/>
            <person name="Gryganskyi A."/>
            <person name="Culley D."/>
            <person name="Magnuson J.K."/>
            <person name="James T.Y."/>
            <person name="O'Malley M.A."/>
            <person name="Stajich J.E."/>
            <person name="Spatafora J.W."/>
            <person name="Visel A."/>
            <person name="Grigoriev I.V."/>
        </authorList>
    </citation>
    <scope>NUCLEOTIDE SEQUENCE [LARGE SCALE GENOMIC DNA]</scope>
    <source>
        <strain evidence="9 10">NRRL 1336</strain>
    </source>
</reference>
<keyword evidence="6" id="KW-0521">NADP</keyword>
<dbReference type="GO" id="GO:0035999">
    <property type="term" value="P:tetrahydrofolate interconversion"/>
    <property type="evidence" value="ECO:0007669"/>
    <property type="project" value="UniProtKB-UniPathway"/>
</dbReference>
<evidence type="ECO:0000313" key="10">
    <source>
        <dbReference type="Proteomes" id="UP000193560"/>
    </source>
</evidence>
<evidence type="ECO:0000256" key="5">
    <source>
        <dbReference type="ARBA" id="ARBA00022827"/>
    </source>
</evidence>
<dbReference type="FunFam" id="3.20.20.220:FF:000002">
    <property type="entry name" value="Methylenetetrahydrofolate reductase"/>
    <property type="match status" value="1"/>
</dbReference>
<name>A0A1X2I4Q0_9FUNG</name>
<dbReference type="Proteomes" id="UP000193560">
    <property type="component" value="Unassembled WGS sequence"/>
</dbReference>
<keyword evidence="5" id="KW-0274">FAD</keyword>
<keyword evidence="4" id="KW-0285">Flavoprotein</keyword>
<evidence type="ECO:0000256" key="2">
    <source>
        <dbReference type="ARBA" id="ARBA00004777"/>
    </source>
</evidence>
<protein>
    <submittedName>
        <fullName evidence="9">Methylenetetrahydrofolate reductase</fullName>
    </submittedName>
</protein>
<dbReference type="InterPro" id="IPR003171">
    <property type="entry name" value="Mehydrof_redctse-like"/>
</dbReference>
<dbReference type="UniPathway" id="UPA00193"/>
<dbReference type="GO" id="GO:0005829">
    <property type="term" value="C:cytosol"/>
    <property type="evidence" value="ECO:0007669"/>
    <property type="project" value="TreeGrafter"/>
</dbReference>
<keyword evidence="7" id="KW-0560">Oxidoreductase</keyword>
<evidence type="ECO:0000256" key="1">
    <source>
        <dbReference type="ARBA" id="ARBA00001974"/>
    </source>
</evidence>
<comment type="cofactor">
    <cofactor evidence="1">
        <name>FAD</name>
        <dbReference type="ChEBI" id="CHEBI:57692"/>
    </cofactor>
</comment>
<dbReference type="InterPro" id="IPR029041">
    <property type="entry name" value="FAD-linked_oxidoreductase-like"/>
</dbReference>
<evidence type="ECO:0000256" key="6">
    <source>
        <dbReference type="ARBA" id="ARBA00022857"/>
    </source>
</evidence>